<accession>A0A4S8PUU9</accession>
<feature type="transmembrane region" description="Helical" evidence="18">
    <location>
        <begin position="151"/>
        <end position="172"/>
    </location>
</feature>
<dbReference type="GO" id="GO:0046872">
    <property type="term" value="F:metal ion binding"/>
    <property type="evidence" value="ECO:0007669"/>
    <property type="project" value="UniProtKB-KW"/>
</dbReference>
<dbReference type="InterPro" id="IPR018297">
    <property type="entry name" value="A/G_cyclase_CS"/>
</dbReference>
<comment type="catalytic activity">
    <reaction evidence="1">
        <text>ATP = 3',5'-cyclic AMP + diphosphate</text>
        <dbReference type="Rhea" id="RHEA:15389"/>
        <dbReference type="ChEBI" id="CHEBI:30616"/>
        <dbReference type="ChEBI" id="CHEBI:33019"/>
        <dbReference type="ChEBI" id="CHEBI:58165"/>
        <dbReference type="EC" id="4.6.1.1"/>
    </reaction>
</comment>
<dbReference type="FunFam" id="3.30.70.1230:FF:000033">
    <property type="entry name" value="Adenylate cyclase"/>
    <property type="match status" value="1"/>
</dbReference>
<dbReference type="GO" id="GO:0005524">
    <property type="term" value="F:ATP binding"/>
    <property type="evidence" value="ECO:0007669"/>
    <property type="project" value="UniProtKB-KW"/>
</dbReference>
<dbReference type="InterPro" id="IPR001054">
    <property type="entry name" value="A/G_cyclase"/>
</dbReference>
<sequence length="435" mass="48539">MAQNEFDFIARNGRKLRSFWRLPNAVWWVARIGTAGYPPRVRRRLAVTNIIAAMVSLMTIPYIVIYALYDWYGLLPAIIAFSPQIALYAVTPFFHRFGQTSAALYLCTIWLIFGIGYCMFFGRESGLHFYFLPGAAASMLVFGPERLILSACVTIVAIIAFLITEVMFVAPLDFIRVEPVFLNTLYYLTVSFAFLLIFTTSYFAFKEASQAEMALESEHEFSERLLQNILPQAVATRLRDHRTQLVADQIPSATILFADIVDFTPRAARWEPQQVIAFLSRVFSQFDAIASAHGLEKIKTIGDAYMVAGGLPEAKPDHEAAVALMALDLLACCRRISEQVGEPVEVRIGLDTGPVVAGVIGPNKLLYDVWGDTVNTAAHMESHGVASRIQVADCLKQRLEDRFEFELRGDIDVKGKGAMRVWFLTGVRQDAVVGA</sequence>
<dbReference type="Proteomes" id="UP000307378">
    <property type="component" value="Unassembled WGS sequence"/>
</dbReference>
<name>A0A4S8PUU9_9HYPH</name>
<gene>
    <name evidence="20" type="ORF">FAA86_12225</name>
</gene>
<keyword evidence="5 18" id="KW-0812">Transmembrane</keyword>
<organism evidence="20 21">
    <name type="scientific">Rhizobium rosettiformans W3</name>
    <dbReference type="NCBI Taxonomy" id="538378"/>
    <lineage>
        <taxon>Bacteria</taxon>
        <taxon>Pseudomonadati</taxon>
        <taxon>Pseudomonadota</taxon>
        <taxon>Alphaproteobacteria</taxon>
        <taxon>Hyphomicrobiales</taxon>
        <taxon>Rhizobiaceae</taxon>
        <taxon>Rhizobium/Agrobacterium group</taxon>
        <taxon>Rhizobium</taxon>
    </lineage>
</organism>
<dbReference type="EC" id="4.6.1.1" evidence="3"/>
<keyword evidence="7" id="KW-0547">Nucleotide-binding</keyword>
<dbReference type="GO" id="GO:0005886">
    <property type="term" value="C:plasma membrane"/>
    <property type="evidence" value="ECO:0007669"/>
    <property type="project" value="UniProtKB-ARBA"/>
</dbReference>
<keyword evidence="9" id="KW-0460">Magnesium</keyword>
<reference evidence="20 21" key="1">
    <citation type="submission" date="2019-04" db="EMBL/GenBank/DDBJ databases">
        <title>genome sequence of strain W3.</title>
        <authorList>
            <person name="Gao J."/>
            <person name="Sun J."/>
        </authorList>
    </citation>
    <scope>NUCLEOTIDE SEQUENCE [LARGE SCALE GENOMIC DNA]</scope>
    <source>
        <strain evidence="20 21">W3</strain>
    </source>
</reference>
<evidence type="ECO:0000256" key="3">
    <source>
        <dbReference type="ARBA" id="ARBA00012201"/>
    </source>
</evidence>
<dbReference type="SMART" id="SM00044">
    <property type="entry name" value="CYCc"/>
    <property type="match status" value="1"/>
</dbReference>
<protein>
    <recommendedName>
        <fullName evidence="4">Adenylate cyclase</fullName>
        <ecNumber evidence="3">4.6.1.1</ecNumber>
    </recommendedName>
    <alternativeName>
        <fullName evidence="14">ATP pyrophosphate-lyase</fullName>
    </alternativeName>
    <alternativeName>
        <fullName evidence="15">Adenylyl cyclase</fullName>
    </alternativeName>
</protein>
<evidence type="ECO:0000256" key="9">
    <source>
        <dbReference type="ARBA" id="ARBA00022842"/>
    </source>
</evidence>
<evidence type="ECO:0000256" key="8">
    <source>
        <dbReference type="ARBA" id="ARBA00022840"/>
    </source>
</evidence>
<dbReference type="PANTHER" id="PTHR11920">
    <property type="entry name" value="GUANYLYL CYCLASE"/>
    <property type="match status" value="1"/>
</dbReference>
<evidence type="ECO:0000256" key="1">
    <source>
        <dbReference type="ARBA" id="ARBA00001593"/>
    </source>
</evidence>
<evidence type="ECO:0000256" key="7">
    <source>
        <dbReference type="ARBA" id="ARBA00022741"/>
    </source>
</evidence>
<evidence type="ECO:0000256" key="12">
    <source>
        <dbReference type="ARBA" id="ARBA00023136"/>
    </source>
</evidence>
<dbReference type="InterPro" id="IPR048432">
    <property type="entry name" value="MASE7"/>
</dbReference>
<dbReference type="GO" id="GO:0004016">
    <property type="term" value="F:adenylate cyclase activity"/>
    <property type="evidence" value="ECO:0007669"/>
    <property type="project" value="UniProtKB-EC"/>
</dbReference>
<feature type="transmembrane region" description="Helical" evidence="18">
    <location>
        <begin position="102"/>
        <end position="122"/>
    </location>
</feature>
<feature type="domain" description="Guanylate cyclase" evidence="19">
    <location>
        <begin position="254"/>
        <end position="381"/>
    </location>
</feature>
<evidence type="ECO:0000256" key="16">
    <source>
        <dbReference type="ARBA" id="ARBA00064436"/>
    </source>
</evidence>
<feature type="transmembrane region" description="Helical" evidence="18">
    <location>
        <begin position="45"/>
        <end position="65"/>
    </location>
</feature>
<evidence type="ECO:0000313" key="20">
    <source>
        <dbReference type="EMBL" id="THV35297.1"/>
    </source>
</evidence>
<keyword evidence="11" id="KW-0115">cAMP biosynthesis</keyword>
<dbReference type="GO" id="GO:0035556">
    <property type="term" value="P:intracellular signal transduction"/>
    <property type="evidence" value="ECO:0007669"/>
    <property type="project" value="InterPro"/>
</dbReference>
<evidence type="ECO:0000256" key="14">
    <source>
        <dbReference type="ARBA" id="ARBA00032597"/>
    </source>
</evidence>
<feature type="transmembrane region" description="Helical" evidence="18">
    <location>
        <begin position="71"/>
        <end position="90"/>
    </location>
</feature>
<comment type="subunit">
    <text evidence="16">Homodimer. Can also exist as monomer.</text>
</comment>
<evidence type="ECO:0000256" key="5">
    <source>
        <dbReference type="ARBA" id="ARBA00022692"/>
    </source>
</evidence>
<keyword evidence="6" id="KW-0479">Metal-binding</keyword>
<dbReference type="InterPro" id="IPR050401">
    <property type="entry name" value="Cyclic_nucleotide_synthase"/>
</dbReference>
<keyword evidence="10 18" id="KW-1133">Transmembrane helix</keyword>
<evidence type="ECO:0000256" key="17">
    <source>
        <dbReference type="RuleBase" id="RU000405"/>
    </source>
</evidence>
<evidence type="ECO:0000256" key="4">
    <source>
        <dbReference type="ARBA" id="ARBA00021420"/>
    </source>
</evidence>
<proteinExistence type="inferred from homology"/>
<feature type="transmembrane region" description="Helical" evidence="18">
    <location>
        <begin position="184"/>
        <end position="205"/>
    </location>
</feature>
<dbReference type="PROSITE" id="PS50125">
    <property type="entry name" value="GUANYLATE_CYCLASE_2"/>
    <property type="match status" value="1"/>
</dbReference>
<keyword evidence="8" id="KW-0067">ATP-binding</keyword>
<keyword evidence="12 18" id="KW-0472">Membrane</keyword>
<dbReference type="RefSeq" id="WP_136540934.1">
    <property type="nucleotide sequence ID" value="NZ_STGU01000006.1"/>
</dbReference>
<dbReference type="EMBL" id="STGU01000006">
    <property type="protein sequence ID" value="THV35297.1"/>
    <property type="molecule type" value="Genomic_DNA"/>
</dbReference>
<evidence type="ECO:0000256" key="2">
    <source>
        <dbReference type="ARBA" id="ARBA00004370"/>
    </source>
</evidence>
<dbReference type="PROSITE" id="PS00452">
    <property type="entry name" value="GUANYLATE_CYCLASE_1"/>
    <property type="match status" value="1"/>
</dbReference>
<evidence type="ECO:0000256" key="11">
    <source>
        <dbReference type="ARBA" id="ARBA00022998"/>
    </source>
</evidence>
<dbReference type="Pfam" id="PF20967">
    <property type="entry name" value="MASE7"/>
    <property type="match status" value="1"/>
</dbReference>
<evidence type="ECO:0000256" key="18">
    <source>
        <dbReference type="SAM" id="Phobius"/>
    </source>
</evidence>
<evidence type="ECO:0000256" key="15">
    <source>
        <dbReference type="ARBA" id="ARBA00032637"/>
    </source>
</evidence>
<comment type="similarity">
    <text evidence="17">Belongs to the adenylyl cyclase class-4/guanylyl cyclase family.</text>
</comment>
<dbReference type="Gene3D" id="3.30.70.1230">
    <property type="entry name" value="Nucleotide cyclase"/>
    <property type="match status" value="1"/>
</dbReference>
<keyword evidence="13 17" id="KW-0456">Lyase</keyword>
<evidence type="ECO:0000259" key="19">
    <source>
        <dbReference type="PROSITE" id="PS50125"/>
    </source>
</evidence>
<dbReference type="GO" id="GO:0006171">
    <property type="term" value="P:cAMP biosynthetic process"/>
    <property type="evidence" value="ECO:0007669"/>
    <property type="project" value="UniProtKB-KW"/>
</dbReference>
<evidence type="ECO:0000256" key="10">
    <source>
        <dbReference type="ARBA" id="ARBA00022989"/>
    </source>
</evidence>
<dbReference type="AlphaFoldDB" id="A0A4S8PUU9"/>
<evidence type="ECO:0000256" key="6">
    <source>
        <dbReference type="ARBA" id="ARBA00022723"/>
    </source>
</evidence>
<dbReference type="InterPro" id="IPR029787">
    <property type="entry name" value="Nucleotide_cyclase"/>
</dbReference>
<dbReference type="CDD" id="cd07302">
    <property type="entry name" value="CHD"/>
    <property type="match status" value="1"/>
</dbReference>
<evidence type="ECO:0000256" key="13">
    <source>
        <dbReference type="ARBA" id="ARBA00023239"/>
    </source>
</evidence>
<comment type="subcellular location">
    <subcellularLocation>
        <location evidence="2">Membrane</location>
    </subcellularLocation>
</comment>
<comment type="caution">
    <text evidence="20">The sequence shown here is derived from an EMBL/GenBank/DDBJ whole genome shotgun (WGS) entry which is preliminary data.</text>
</comment>
<dbReference type="Pfam" id="PF00211">
    <property type="entry name" value="Guanylate_cyc"/>
    <property type="match status" value="1"/>
</dbReference>
<dbReference type="PANTHER" id="PTHR11920:SF335">
    <property type="entry name" value="GUANYLATE CYCLASE"/>
    <property type="match status" value="1"/>
</dbReference>
<dbReference type="SUPFAM" id="SSF55073">
    <property type="entry name" value="Nucleotide cyclase"/>
    <property type="match status" value="1"/>
</dbReference>
<evidence type="ECO:0000313" key="21">
    <source>
        <dbReference type="Proteomes" id="UP000307378"/>
    </source>
</evidence>